<evidence type="ECO:0000313" key="4">
    <source>
        <dbReference type="Proteomes" id="UP000245379"/>
    </source>
</evidence>
<keyword evidence="2" id="KW-1133">Transmembrane helix</keyword>
<comment type="caution">
    <text evidence="3">The sequence shown here is derived from an EMBL/GenBank/DDBJ whole genome shotgun (WGS) entry which is preliminary data.</text>
</comment>
<accession>A0A317EV05</accession>
<name>A0A317EV05_9SPHI</name>
<dbReference type="Proteomes" id="UP000245379">
    <property type="component" value="Unassembled WGS sequence"/>
</dbReference>
<gene>
    <name evidence="3" type="ORF">DHW03_04020</name>
</gene>
<keyword evidence="4" id="KW-1185">Reference proteome</keyword>
<feature type="transmembrane region" description="Helical" evidence="2">
    <location>
        <begin position="42"/>
        <end position="65"/>
    </location>
</feature>
<protein>
    <submittedName>
        <fullName evidence="3">Uncharacterized protein</fullName>
    </submittedName>
</protein>
<sequence length="109" mass="12742">MDKKANSENHLARSEFSGIKKRGSSSCDLVPRFYFKNNLGRILKHLIFVTLIFPMSLGSKTFAIRENLFPTDSFRKILQFSIISVRSCDFLIFPSFDFKMYILTRFNPF</sequence>
<proteinExistence type="predicted"/>
<evidence type="ECO:0000313" key="3">
    <source>
        <dbReference type="EMBL" id="PWS29008.1"/>
    </source>
</evidence>
<dbReference type="AlphaFoldDB" id="A0A317EV05"/>
<dbReference type="EMBL" id="QGNZ01000001">
    <property type="protein sequence ID" value="PWS29008.1"/>
    <property type="molecule type" value="Genomic_DNA"/>
</dbReference>
<reference evidence="3 4" key="1">
    <citation type="submission" date="2018-05" db="EMBL/GenBank/DDBJ databases">
        <title>Pedobacter paludis sp. nov., isolated from wetland soil.</title>
        <authorList>
            <person name="Zhang Y."/>
            <person name="Wang G."/>
        </authorList>
    </citation>
    <scope>NUCLEOTIDE SEQUENCE [LARGE SCALE GENOMIC DNA]</scope>
    <source>
        <strain evidence="3 4">KCTC22721</strain>
    </source>
</reference>
<feature type="region of interest" description="Disordered" evidence="1">
    <location>
        <begin position="1"/>
        <end position="25"/>
    </location>
</feature>
<evidence type="ECO:0000256" key="2">
    <source>
        <dbReference type="SAM" id="Phobius"/>
    </source>
</evidence>
<keyword evidence="2" id="KW-0472">Membrane</keyword>
<organism evidence="3 4">
    <name type="scientific">Pedobacter yonginense</name>
    <dbReference type="NCBI Taxonomy" id="651869"/>
    <lineage>
        <taxon>Bacteria</taxon>
        <taxon>Pseudomonadati</taxon>
        <taxon>Bacteroidota</taxon>
        <taxon>Sphingobacteriia</taxon>
        <taxon>Sphingobacteriales</taxon>
        <taxon>Sphingobacteriaceae</taxon>
        <taxon>Pedobacter</taxon>
    </lineage>
</organism>
<keyword evidence="2" id="KW-0812">Transmembrane</keyword>
<evidence type="ECO:0000256" key="1">
    <source>
        <dbReference type="SAM" id="MobiDB-lite"/>
    </source>
</evidence>
<feature type="compositionally biased region" description="Basic and acidic residues" evidence="1">
    <location>
        <begin position="1"/>
        <end position="13"/>
    </location>
</feature>